<evidence type="ECO:0000259" key="2">
    <source>
        <dbReference type="PROSITE" id="PS51644"/>
    </source>
</evidence>
<dbReference type="EMBL" id="CP060711">
    <property type="protein sequence ID" value="QNN45408.1"/>
    <property type="molecule type" value="Genomic_DNA"/>
</dbReference>
<feature type="region of interest" description="Disordered" evidence="1">
    <location>
        <begin position="264"/>
        <end position="286"/>
    </location>
</feature>
<dbReference type="CDD" id="cd11297">
    <property type="entry name" value="PIN_LabA-like_N_1"/>
    <property type="match status" value="1"/>
</dbReference>
<dbReference type="PANTHER" id="PTHR35811:SF1">
    <property type="entry name" value="HTH OST-TYPE DOMAIN-CONTAINING PROTEIN"/>
    <property type="match status" value="1"/>
</dbReference>
<evidence type="ECO:0000313" key="4">
    <source>
        <dbReference type="Proteomes" id="UP000515977"/>
    </source>
</evidence>
<proteinExistence type="predicted"/>
<reference evidence="3 4" key="1">
    <citation type="submission" date="2020-08" db="EMBL/GenBank/DDBJ databases">
        <title>Genome sequence of Thermomonas brevis KACC 16975T.</title>
        <authorList>
            <person name="Hyun D.-W."/>
            <person name="Bae J.-W."/>
        </authorList>
    </citation>
    <scope>NUCLEOTIDE SEQUENCE [LARGE SCALE GENOMIC DNA]</scope>
    <source>
        <strain evidence="3 4">KACC 16975</strain>
    </source>
</reference>
<feature type="domain" description="HTH OST-type" evidence="2">
    <location>
        <begin position="192"/>
        <end position="264"/>
    </location>
</feature>
<dbReference type="AlphaFoldDB" id="A0A7G9QPY3"/>
<evidence type="ECO:0000256" key="1">
    <source>
        <dbReference type="SAM" id="MobiDB-lite"/>
    </source>
</evidence>
<dbReference type="KEGG" id="tbv:H9L17_09195"/>
<dbReference type="Gene3D" id="3.40.50.1010">
    <property type="entry name" value="5'-nuclease"/>
    <property type="match status" value="1"/>
</dbReference>
<keyword evidence="4" id="KW-1185">Reference proteome</keyword>
<feature type="region of interest" description="Disordered" evidence="1">
    <location>
        <begin position="147"/>
        <end position="172"/>
    </location>
</feature>
<accession>A0A7G9QPY3</accession>
<sequence length="286" mass="30795">MKNSLRIALLIDADNASVSTLDYVLGEIADLGMANVRRAYGDWGSPHLRGWREALLSNAIQPVQQIAYTSKGNASDMAMVIEAMDLLHGGDFDAFALMSSDSDFTPLVMRLRSANMQVYGFGKSQAPTAFKRACSVFFYVDAQEDSAPAPEQRAEPTAPAAAPAATPQPAPAGTATIRLVQPSKKTKNELRGDTGLVNLLRNATEASKREDGWSHLGTVGQYLVNRSSFTPKNYGYSTLKPLIVATELFELHEDGNHLRARPVGNTAKKAAKKTAKTAAPAATKKK</sequence>
<dbReference type="Proteomes" id="UP000515977">
    <property type="component" value="Chromosome"/>
</dbReference>
<dbReference type="PROSITE" id="PS51644">
    <property type="entry name" value="HTH_OST"/>
    <property type="match status" value="1"/>
</dbReference>
<evidence type="ECO:0000313" key="3">
    <source>
        <dbReference type="EMBL" id="QNN45408.1"/>
    </source>
</evidence>
<gene>
    <name evidence="3" type="ORF">H9L17_09195</name>
</gene>
<feature type="compositionally biased region" description="Low complexity" evidence="1">
    <location>
        <begin position="276"/>
        <end position="286"/>
    </location>
</feature>
<dbReference type="Pfam" id="PF01936">
    <property type="entry name" value="NYN"/>
    <property type="match status" value="1"/>
</dbReference>
<dbReference type="InterPro" id="IPR025605">
    <property type="entry name" value="OST-HTH/LOTUS_dom"/>
</dbReference>
<protein>
    <submittedName>
        <fullName evidence="3">NYN domain-containing protein</fullName>
    </submittedName>
</protein>
<dbReference type="CDD" id="cd10146">
    <property type="entry name" value="LabA_like_C"/>
    <property type="match status" value="1"/>
</dbReference>
<dbReference type="GO" id="GO:0004540">
    <property type="term" value="F:RNA nuclease activity"/>
    <property type="evidence" value="ECO:0007669"/>
    <property type="project" value="InterPro"/>
</dbReference>
<dbReference type="RefSeq" id="WP_187569174.1">
    <property type="nucleotide sequence ID" value="NZ_CP060711.1"/>
</dbReference>
<dbReference type="PANTHER" id="PTHR35811">
    <property type="entry name" value="SLR1870 PROTEIN"/>
    <property type="match status" value="1"/>
</dbReference>
<name>A0A7G9QPY3_9GAMM</name>
<organism evidence="3 4">
    <name type="scientific">Thermomonas brevis</name>
    <dbReference type="NCBI Taxonomy" id="215691"/>
    <lineage>
        <taxon>Bacteria</taxon>
        <taxon>Pseudomonadati</taxon>
        <taxon>Pseudomonadota</taxon>
        <taxon>Gammaproteobacteria</taxon>
        <taxon>Lysobacterales</taxon>
        <taxon>Lysobacteraceae</taxon>
        <taxon>Thermomonas</taxon>
    </lineage>
</organism>
<dbReference type="Gene3D" id="3.30.420.610">
    <property type="entry name" value="LOTUS domain-like"/>
    <property type="match status" value="1"/>
</dbReference>
<dbReference type="Pfam" id="PF12872">
    <property type="entry name" value="OST-HTH"/>
    <property type="match status" value="1"/>
</dbReference>
<dbReference type="InterPro" id="IPR021139">
    <property type="entry name" value="NYN"/>
</dbReference>
<dbReference type="InterPro" id="IPR041966">
    <property type="entry name" value="LOTUS-like"/>
</dbReference>